<sequence length="207" mass="23220">MMLLCDVGNTFLHFYHKGKIWKEKPYALTSKKESLPIYYISVNERYERCLLASHSHCVNIAPYIEIDTSYQGLGIDRKAACKAIDDGVIIDAGSAITIDVMQQGIHIGGYIMPGLGAYKMMFKEISKVLDIEIEPGVDLSRLPQNTKDALSFGAIKSIILMIKNTSRTKKIYFTGGDGKFFARFFENAIYDNTLVFKGMQSALSKHI</sequence>
<dbReference type="NCBIfam" id="TIGR00671">
    <property type="entry name" value="baf"/>
    <property type="match status" value="1"/>
</dbReference>
<evidence type="ECO:0000256" key="15">
    <source>
        <dbReference type="ARBA" id="ARBA00040883"/>
    </source>
</evidence>
<dbReference type="SUPFAM" id="SSF53067">
    <property type="entry name" value="Actin-like ATPase domain"/>
    <property type="match status" value="2"/>
</dbReference>
<dbReference type="Pfam" id="PF03309">
    <property type="entry name" value="Pan_kinase"/>
    <property type="match status" value="1"/>
</dbReference>
<organism evidence="17">
    <name type="scientific">uncultured Helicobacter sp</name>
    <dbReference type="NCBI Taxonomy" id="175537"/>
    <lineage>
        <taxon>Bacteria</taxon>
        <taxon>Pseudomonadati</taxon>
        <taxon>Campylobacterota</taxon>
        <taxon>Epsilonproteobacteria</taxon>
        <taxon>Campylobacterales</taxon>
        <taxon>Helicobacteraceae</taxon>
        <taxon>Helicobacter</taxon>
        <taxon>environmental samples</taxon>
    </lineage>
</organism>
<keyword evidence="12 16" id="KW-0630">Potassium</keyword>
<evidence type="ECO:0000256" key="9">
    <source>
        <dbReference type="ARBA" id="ARBA00022741"/>
    </source>
</evidence>
<feature type="binding site" evidence="16">
    <location>
        <begin position="6"/>
        <end position="13"/>
    </location>
    <ligand>
        <name>ATP</name>
        <dbReference type="ChEBI" id="CHEBI:30616"/>
    </ligand>
</feature>
<keyword evidence="8 16" id="KW-0808">Transferase</keyword>
<evidence type="ECO:0000313" key="17">
    <source>
        <dbReference type="EMBL" id="QGT50013.1"/>
    </source>
</evidence>
<dbReference type="GO" id="GO:0005737">
    <property type="term" value="C:cytoplasm"/>
    <property type="evidence" value="ECO:0007669"/>
    <property type="project" value="UniProtKB-SubCell"/>
</dbReference>
<evidence type="ECO:0000256" key="16">
    <source>
        <dbReference type="HAMAP-Rule" id="MF_01274"/>
    </source>
</evidence>
<comment type="catalytic activity">
    <reaction evidence="1 16">
        <text>(R)-pantothenate + ATP = (R)-4'-phosphopantothenate + ADP + H(+)</text>
        <dbReference type="Rhea" id="RHEA:16373"/>
        <dbReference type="ChEBI" id="CHEBI:10986"/>
        <dbReference type="ChEBI" id="CHEBI:15378"/>
        <dbReference type="ChEBI" id="CHEBI:29032"/>
        <dbReference type="ChEBI" id="CHEBI:30616"/>
        <dbReference type="ChEBI" id="CHEBI:456216"/>
        <dbReference type="EC" id="2.7.1.33"/>
    </reaction>
</comment>
<comment type="pathway">
    <text evidence="4 16">Cofactor biosynthesis; coenzyme A biosynthesis; CoA from (R)-pantothenate: step 1/5.</text>
</comment>
<dbReference type="PANTHER" id="PTHR34265">
    <property type="entry name" value="TYPE III PANTOTHENATE KINASE"/>
    <property type="match status" value="1"/>
</dbReference>
<dbReference type="GO" id="GO:0046872">
    <property type="term" value="F:metal ion binding"/>
    <property type="evidence" value="ECO:0007669"/>
    <property type="project" value="UniProtKB-KW"/>
</dbReference>
<evidence type="ECO:0000256" key="2">
    <source>
        <dbReference type="ARBA" id="ARBA00001958"/>
    </source>
</evidence>
<accession>A0A650EK57</accession>
<dbReference type="NCBIfam" id="NF009872">
    <property type="entry name" value="PRK13333.1"/>
    <property type="match status" value="1"/>
</dbReference>
<evidence type="ECO:0000256" key="14">
    <source>
        <dbReference type="ARBA" id="ARBA00038036"/>
    </source>
</evidence>
<comment type="subcellular location">
    <subcellularLocation>
        <location evidence="3 16">Cytoplasm</location>
    </subcellularLocation>
</comment>
<keyword evidence="11 16" id="KW-0067">ATP-binding</keyword>
<dbReference type="UniPathway" id="UPA00241">
    <property type="reaction ID" value="UER00352"/>
</dbReference>
<keyword evidence="9 16" id="KW-0547">Nucleotide-binding</keyword>
<evidence type="ECO:0000256" key="10">
    <source>
        <dbReference type="ARBA" id="ARBA00022777"/>
    </source>
</evidence>
<feature type="binding site" evidence="16">
    <location>
        <position position="146"/>
    </location>
    <ligand>
        <name>substrate</name>
    </ligand>
</feature>
<name>A0A650EK57_9HELI</name>
<evidence type="ECO:0000256" key="3">
    <source>
        <dbReference type="ARBA" id="ARBA00004496"/>
    </source>
</evidence>
<evidence type="ECO:0000256" key="13">
    <source>
        <dbReference type="ARBA" id="ARBA00022993"/>
    </source>
</evidence>
<keyword evidence="10 16" id="KW-0418">Kinase</keyword>
<evidence type="ECO:0000256" key="7">
    <source>
        <dbReference type="ARBA" id="ARBA00022490"/>
    </source>
</evidence>
<comment type="function">
    <text evidence="16">Catalyzes the phosphorylation of pantothenate (Pan), the first step in CoA biosynthesis.</text>
</comment>
<dbReference type="InterPro" id="IPR043129">
    <property type="entry name" value="ATPase_NBD"/>
</dbReference>
<reference evidence="17" key="1">
    <citation type="journal article" date="2020" name="J. ISSAAS">
        <title>Lactobacilli and other gastrointestinal microbiota of Peromyscus leucopus, reservoir host for agents of Lyme disease and other zoonoses in North America.</title>
        <authorList>
            <person name="Milovic A."/>
            <person name="Bassam K."/>
            <person name="Shao H."/>
            <person name="Chatzistamou I."/>
            <person name="Tufts D.M."/>
            <person name="Diuk-Wasser M."/>
            <person name="Barbour A.G."/>
        </authorList>
    </citation>
    <scope>NUCLEOTIDE SEQUENCE</scope>
    <source>
        <strain evidence="17">LL4</strain>
    </source>
</reference>
<dbReference type="GO" id="GO:0015937">
    <property type="term" value="P:coenzyme A biosynthetic process"/>
    <property type="evidence" value="ECO:0007669"/>
    <property type="project" value="UniProtKB-UniRule"/>
</dbReference>
<keyword evidence="13 16" id="KW-0173">Coenzyme A biosynthesis</keyword>
<feature type="binding site" evidence="16">
    <location>
        <position position="94"/>
    </location>
    <ligand>
        <name>ATP</name>
        <dbReference type="ChEBI" id="CHEBI:30616"/>
    </ligand>
</feature>
<dbReference type="EC" id="2.7.1.33" evidence="6 16"/>
<evidence type="ECO:0000256" key="11">
    <source>
        <dbReference type="ARBA" id="ARBA00022840"/>
    </source>
</evidence>
<gene>
    <name evidence="16 17" type="primary">coaX</name>
    <name evidence="17" type="ORF">Helico4rc_1330</name>
</gene>
<keyword evidence="7 16" id="KW-0963">Cytoplasm</keyword>
<protein>
    <recommendedName>
        <fullName evidence="15 16">Type III pantothenate kinase</fullName>
        <ecNumber evidence="6 16">2.7.1.33</ecNumber>
    </recommendedName>
    <alternativeName>
        <fullName evidence="16">PanK-III</fullName>
    </alternativeName>
    <alternativeName>
        <fullName evidence="16">Pantothenic acid kinase</fullName>
    </alternativeName>
</protein>
<comment type="similarity">
    <text evidence="14 16">Belongs to the type III pantothenate kinase family.</text>
</comment>
<evidence type="ECO:0000256" key="8">
    <source>
        <dbReference type="ARBA" id="ARBA00022679"/>
    </source>
</evidence>
<evidence type="ECO:0000256" key="1">
    <source>
        <dbReference type="ARBA" id="ARBA00001206"/>
    </source>
</evidence>
<evidence type="ECO:0000256" key="5">
    <source>
        <dbReference type="ARBA" id="ARBA00011738"/>
    </source>
</evidence>
<feature type="active site" description="Proton acceptor" evidence="16">
    <location>
        <position position="76"/>
    </location>
</feature>
<dbReference type="HAMAP" id="MF_01274">
    <property type="entry name" value="Pantothen_kinase_3"/>
    <property type="match status" value="1"/>
</dbReference>
<feature type="binding site" evidence="16">
    <location>
        <position position="70"/>
    </location>
    <ligand>
        <name>substrate</name>
    </ligand>
</feature>
<evidence type="ECO:0000256" key="12">
    <source>
        <dbReference type="ARBA" id="ARBA00022958"/>
    </source>
</evidence>
<feature type="binding site" evidence="16">
    <location>
        <position position="91"/>
    </location>
    <ligand>
        <name>K(+)</name>
        <dbReference type="ChEBI" id="CHEBI:29103"/>
    </ligand>
</feature>
<dbReference type="AlphaFoldDB" id="A0A650EK57"/>
<dbReference type="GO" id="GO:0004594">
    <property type="term" value="F:pantothenate kinase activity"/>
    <property type="evidence" value="ECO:0007669"/>
    <property type="project" value="UniProtKB-UniRule"/>
</dbReference>
<dbReference type="EMBL" id="MN577567">
    <property type="protein sequence ID" value="QGT50013.1"/>
    <property type="molecule type" value="Genomic_DNA"/>
</dbReference>
<dbReference type="PANTHER" id="PTHR34265:SF1">
    <property type="entry name" value="TYPE III PANTOTHENATE KINASE"/>
    <property type="match status" value="1"/>
</dbReference>
<comment type="cofactor">
    <cofactor evidence="16">
        <name>NH4(+)</name>
        <dbReference type="ChEBI" id="CHEBI:28938"/>
    </cofactor>
    <cofactor evidence="16">
        <name>K(+)</name>
        <dbReference type="ChEBI" id="CHEBI:29103"/>
    </cofactor>
    <text evidence="16">A monovalent cation. Ammonium or potassium.</text>
</comment>
<proteinExistence type="inferred from homology"/>
<dbReference type="Gene3D" id="3.30.420.40">
    <property type="match status" value="2"/>
</dbReference>
<evidence type="ECO:0000256" key="4">
    <source>
        <dbReference type="ARBA" id="ARBA00005225"/>
    </source>
</evidence>
<evidence type="ECO:0000256" key="6">
    <source>
        <dbReference type="ARBA" id="ARBA00012102"/>
    </source>
</evidence>
<comment type="subunit">
    <text evidence="5 16">Homodimer.</text>
</comment>
<dbReference type="GO" id="GO:0005524">
    <property type="term" value="F:ATP binding"/>
    <property type="evidence" value="ECO:0007669"/>
    <property type="project" value="UniProtKB-UniRule"/>
</dbReference>
<dbReference type="InterPro" id="IPR004619">
    <property type="entry name" value="Type_III_PanK"/>
</dbReference>
<feature type="binding site" evidence="16">
    <location>
        <begin position="74"/>
        <end position="77"/>
    </location>
    <ligand>
        <name>substrate</name>
    </ligand>
</feature>
<comment type="cofactor">
    <cofactor evidence="2">
        <name>K(+)</name>
        <dbReference type="ChEBI" id="CHEBI:29103"/>
    </cofactor>
</comment>
<keyword evidence="16" id="KW-0479">Metal-binding</keyword>